<evidence type="ECO:0000313" key="2">
    <source>
        <dbReference type="Proteomes" id="UP000559256"/>
    </source>
</evidence>
<dbReference type="SUPFAM" id="SSF56219">
    <property type="entry name" value="DNase I-like"/>
    <property type="match status" value="1"/>
</dbReference>
<dbReference type="OrthoDB" id="416119at2759"/>
<dbReference type="EMBL" id="JAACJM010000111">
    <property type="protein sequence ID" value="KAF5345549.1"/>
    <property type="molecule type" value="Genomic_DNA"/>
</dbReference>
<sequence length="92" mass="10712">MVENGMIDQLPTHDDPEEAIEVLDNLKLRFHLKDRWRDTYPDTKTYTFPQNKPGSQSRIDCIYITDKLLLLTREWKIEVTGVPGADHKLTSV</sequence>
<accession>A0A8H5CQI3</accession>
<name>A0A8H5CQI3_9AGAR</name>
<dbReference type="Gene3D" id="3.60.10.10">
    <property type="entry name" value="Endonuclease/exonuclease/phosphatase"/>
    <property type="match status" value="1"/>
</dbReference>
<evidence type="ECO:0000313" key="1">
    <source>
        <dbReference type="EMBL" id="KAF5345549.1"/>
    </source>
</evidence>
<reference evidence="1 2" key="1">
    <citation type="journal article" date="2020" name="ISME J.">
        <title>Uncovering the hidden diversity of litter-decomposition mechanisms in mushroom-forming fungi.</title>
        <authorList>
            <person name="Floudas D."/>
            <person name="Bentzer J."/>
            <person name="Ahren D."/>
            <person name="Johansson T."/>
            <person name="Persson P."/>
            <person name="Tunlid A."/>
        </authorList>
    </citation>
    <scope>NUCLEOTIDE SEQUENCE [LARGE SCALE GENOMIC DNA]</scope>
    <source>
        <strain evidence="1 2">CBS 291.85</strain>
    </source>
</reference>
<dbReference type="AlphaFoldDB" id="A0A8H5CQI3"/>
<dbReference type="InterPro" id="IPR036691">
    <property type="entry name" value="Endo/exonu/phosph_ase_sf"/>
</dbReference>
<dbReference type="Proteomes" id="UP000559256">
    <property type="component" value="Unassembled WGS sequence"/>
</dbReference>
<proteinExistence type="predicted"/>
<keyword evidence="2" id="KW-1185">Reference proteome</keyword>
<comment type="caution">
    <text evidence="1">The sequence shown here is derived from an EMBL/GenBank/DDBJ whole genome shotgun (WGS) entry which is preliminary data.</text>
</comment>
<protein>
    <submittedName>
        <fullName evidence="1">Uncharacterized protein</fullName>
    </submittedName>
</protein>
<gene>
    <name evidence="1" type="ORF">D9758_012007</name>
</gene>
<organism evidence="1 2">
    <name type="scientific">Tetrapyrgos nigripes</name>
    <dbReference type="NCBI Taxonomy" id="182062"/>
    <lineage>
        <taxon>Eukaryota</taxon>
        <taxon>Fungi</taxon>
        <taxon>Dikarya</taxon>
        <taxon>Basidiomycota</taxon>
        <taxon>Agaricomycotina</taxon>
        <taxon>Agaricomycetes</taxon>
        <taxon>Agaricomycetidae</taxon>
        <taxon>Agaricales</taxon>
        <taxon>Marasmiineae</taxon>
        <taxon>Marasmiaceae</taxon>
        <taxon>Tetrapyrgos</taxon>
    </lineage>
</organism>